<evidence type="ECO:0000256" key="8">
    <source>
        <dbReference type="SAM" id="Phobius"/>
    </source>
</evidence>
<reference evidence="11" key="1">
    <citation type="submission" date="2020-10" db="EMBL/GenBank/DDBJ databases">
        <authorList>
            <person name="Gilroy R."/>
        </authorList>
    </citation>
    <scope>NUCLEOTIDE SEQUENCE</scope>
    <source>
        <strain evidence="11">1370</strain>
    </source>
</reference>
<dbReference type="InterPro" id="IPR039421">
    <property type="entry name" value="Type_1_exporter"/>
</dbReference>
<evidence type="ECO:0000313" key="12">
    <source>
        <dbReference type="Proteomes" id="UP000823960"/>
    </source>
</evidence>
<keyword evidence="2" id="KW-0813">Transport</keyword>
<dbReference type="CDD" id="cd18547">
    <property type="entry name" value="ABC_6TM_Tm288_like"/>
    <property type="match status" value="1"/>
</dbReference>
<evidence type="ECO:0000256" key="3">
    <source>
        <dbReference type="ARBA" id="ARBA00022692"/>
    </source>
</evidence>
<dbReference type="InterPro" id="IPR027417">
    <property type="entry name" value="P-loop_NTPase"/>
</dbReference>
<dbReference type="FunFam" id="3.40.50.300:FF:000287">
    <property type="entry name" value="Multidrug ABC transporter ATP-binding protein"/>
    <property type="match status" value="1"/>
</dbReference>
<feature type="domain" description="ABC transporter" evidence="9">
    <location>
        <begin position="341"/>
        <end position="575"/>
    </location>
</feature>
<dbReference type="Pfam" id="PF00005">
    <property type="entry name" value="ABC_tran"/>
    <property type="match status" value="1"/>
</dbReference>
<keyword evidence="7 8" id="KW-0472">Membrane</keyword>
<keyword evidence="3 8" id="KW-0812">Transmembrane</keyword>
<feature type="transmembrane region" description="Helical" evidence="8">
    <location>
        <begin position="132"/>
        <end position="150"/>
    </location>
</feature>
<dbReference type="PROSITE" id="PS50929">
    <property type="entry name" value="ABC_TM1F"/>
    <property type="match status" value="1"/>
</dbReference>
<keyword evidence="6 8" id="KW-1133">Transmembrane helix</keyword>
<dbReference type="Gene3D" id="1.20.1560.10">
    <property type="entry name" value="ABC transporter type 1, transmembrane domain"/>
    <property type="match status" value="1"/>
</dbReference>
<dbReference type="Gene3D" id="3.40.50.300">
    <property type="entry name" value="P-loop containing nucleotide triphosphate hydrolases"/>
    <property type="match status" value="1"/>
</dbReference>
<dbReference type="SUPFAM" id="SSF90123">
    <property type="entry name" value="ABC transporter transmembrane region"/>
    <property type="match status" value="1"/>
</dbReference>
<dbReference type="AlphaFoldDB" id="A0A9D1NS13"/>
<dbReference type="SMART" id="SM00382">
    <property type="entry name" value="AAA"/>
    <property type="match status" value="1"/>
</dbReference>
<accession>A0A9D1NS13</accession>
<evidence type="ECO:0000256" key="5">
    <source>
        <dbReference type="ARBA" id="ARBA00022840"/>
    </source>
</evidence>
<dbReference type="Proteomes" id="UP000823960">
    <property type="component" value="Unassembled WGS sequence"/>
</dbReference>
<comment type="subcellular location">
    <subcellularLocation>
        <location evidence="1">Cell membrane</location>
        <topology evidence="1">Multi-pass membrane protein</topology>
    </subcellularLocation>
</comment>
<dbReference type="GO" id="GO:0015421">
    <property type="term" value="F:ABC-type oligopeptide transporter activity"/>
    <property type="evidence" value="ECO:0007669"/>
    <property type="project" value="TreeGrafter"/>
</dbReference>
<evidence type="ECO:0000256" key="6">
    <source>
        <dbReference type="ARBA" id="ARBA00022989"/>
    </source>
</evidence>
<evidence type="ECO:0000256" key="4">
    <source>
        <dbReference type="ARBA" id="ARBA00022741"/>
    </source>
</evidence>
<keyword evidence="5 11" id="KW-0067">ATP-binding</keyword>
<dbReference type="CDD" id="cd03254">
    <property type="entry name" value="ABCC_Glucan_exporter_like"/>
    <property type="match status" value="1"/>
</dbReference>
<comment type="caution">
    <text evidence="11">The sequence shown here is derived from an EMBL/GenBank/DDBJ whole genome shotgun (WGS) entry which is preliminary data.</text>
</comment>
<dbReference type="SUPFAM" id="SSF52540">
    <property type="entry name" value="P-loop containing nucleoside triphosphate hydrolases"/>
    <property type="match status" value="1"/>
</dbReference>
<evidence type="ECO:0000259" key="9">
    <source>
        <dbReference type="PROSITE" id="PS50893"/>
    </source>
</evidence>
<feature type="transmembrane region" description="Helical" evidence="8">
    <location>
        <begin position="156"/>
        <end position="178"/>
    </location>
</feature>
<protein>
    <submittedName>
        <fullName evidence="11">ABC transporter ATP-binding protein</fullName>
    </submittedName>
</protein>
<name>A0A9D1NS13_9FIRM</name>
<dbReference type="InterPro" id="IPR036640">
    <property type="entry name" value="ABC1_TM_sf"/>
</dbReference>
<feature type="domain" description="ABC transmembrane type-1" evidence="10">
    <location>
        <begin position="19"/>
        <end position="308"/>
    </location>
</feature>
<dbReference type="GO" id="GO:0005524">
    <property type="term" value="F:ATP binding"/>
    <property type="evidence" value="ECO:0007669"/>
    <property type="project" value="UniProtKB-KW"/>
</dbReference>
<evidence type="ECO:0000313" key="11">
    <source>
        <dbReference type="EMBL" id="HIV11253.1"/>
    </source>
</evidence>
<gene>
    <name evidence="11" type="ORF">IAD28_06150</name>
</gene>
<evidence type="ECO:0000259" key="10">
    <source>
        <dbReference type="PROSITE" id="PS50929"/>
    </source>
</evidence>
<dbReference type="GO" id="GO:0016887">
    <property type="term" value="F:ATP hydrolysis activity"/>
    <property type="evidence" value="ECO:0007669"/>
    <property type="project" value="InterPro"/>
</dbReference>
<feature type="transmembrane region" description="Helical" evidence="8">
    <location>
        <begin position="60"/>
        <end position="81"/>
    </location>
</feature>
<organism evidence="11 12">
    <name type="scientific">Candidatus Faeciplasma avium</name>
    <dbReference type="NCBI Taxonomy" id="2840798"/>
    <lineage>
        <taxon>Bacteria</taxon>
        <taxon>Bacillati</taxon>
        <taxon>Bacillota</taxon>
        <taxon>Clostridia</taxon>
        <taxon>Eubacteriales</taxon>
        <taxon>Oscillospiraceae</taxon>
        <taxon>Oscillospiraceae incertae sedis</taxon>
        <taxon>Candidatus Faeciplasma</taxon>
    </lineage>
</organism>
<sequence length="579" mass="63527">MNAVKKLLRYLRGYRAVMLLSMLLAAGSVLLTLYVPIIFGDAIDLIIDRGNVDIKGVVSLLARAGIVAAAASLMQWLMNIINNRIAFETVRDLRDTAFKRISRLPLSFIDSHSHGDLVSRVIADVDQLSEGLLLGFTHFFTGIVTIAATLCFMLTISWPITIIAVVLTPLSLFVARFVSKSTYELFRGQSRIRGEQTSLIDEMIGSQKLVNAYNYTKKSHDRFSEINQRLTGISVKAIFLSSLVNPTARFVNAIVYAAVGLAGALCVIPNASGEALLTVGGLTCLLSYANQYTKPFNEISGVVTELQNAIACAERIFELIEAEPESSDEGLKRLEGVKGNVSLDSVSFSYSPERPLIEGLCLSAKPGQRIAIVGPTGCGKTTLINLLMRFYDVTGGAVRVEGNDIRELTRHSLREGYGMVLQETWLKSGTIAQNIRMGRQDATDDEIIAAAKAAHAHSFIKRLPNGYDTVIGEDGGSLSAGQKQLLCITRVMLKRPPMLILDEATSSIDTRTEIRVQRAFEKLMEGKTSFIVAHRLSTIMSADLILVMKDGHIIEQGTHDELLERKGFYSTLYNSQFAH</sequence>
<dbReference type="PROSITE" id="PS50893">
    <property type="entry name" value="ABC_TRANSPORTER_2"/>
    <property type="match status" value="1"/>
</dbReference>
<dbReference type="InterPro" id="IPR011527">
    <property type="entry name" value="ABC1_TM_dom"/>
</dbReference>
<feature type="transmembrane region" description="Helical" evidence="8">
    <location>
        <begin position="16"/>
        <end position="40"/>
    </location>
</feature>
<dbReference type="PANTHER" id="PTHR43394:SF1">
    <property type="entry name" value="ATP-BINDING CASSETTE SUB-FAMILY B MEMBER 10, MITOCHONDRIAL"/>
    <property type="match status" value="1"/>
</dbReference>
<evidence type="ECO:0000256" key="1">
    <source>
        <dbReference type="ARBA" id="ARBA00004651"/>
    </source>
</evidence>
<dbReference type="InterPro" id="IPR003439">
    <property type="entry name" value="ABC_transporter-like_ATP-bd"/>
</dbReference>
<dbReference type="Pfam" id="PF00664">
    <property type="entry name" value="ABC_membrane"/>
    <property type="match status" value="1"/>
</dbReference>
<dbReference type="PANTHER" id="PTHR43394">
    <property type="entry name" value="ATP-DEPENDENT PERMEASE MDL1, MITOCHONDRIAL"/>
    <property type="match status" value="1"/>
</dbReference>
<dbReference type="InterPro" id="IPR003593">
    <property type="entry name" value="AAA+_ATPase"/>
</dbReference>
<dbReference type="EMBL" id="DVOL01000089">
    <property type="protein sequence ID" value="HIV11253.1"/>
    <property type="molecule type" value="Genomic_DNA"/>
</dbReference>
<reference evidence="11" key="2">
    <citation type="journal article" date="2021" name="PeerJ">
        <title>Extensive microbial diversity within the chicken gut microbiome revealed by metagenomics and culture.</title>
        <authorList>
            <person name="Gilroy R."/>
            <person name="Ravi A."/>
            <person name="Getino M."/>
            <person name="Pursley I."/>
            <person name="Horton D.L."/>
            <person name="Alikhan N.F."/>
            <person name="Baker D."/>
            <person name="Gharbi K."/>
            <person name="Hall N."/>
            <person name="Watson M."/>
            <person name="Adriaenssens E.M."/>
            <person name="Foster-Nyarko E."/>
            <person name="Jarju S."/>
            <person name="Secka A."/>
            <person name="Antonio M."/>
            <person name="Oren A."/>
            <person name="Chaudhuri R.R."/>
            <person name="La Ragione R."/>
            <person name="Hildebrand F."/>
            <person name="Pallen M.J."/>
        </authorList>
    </citation>
    <scope>NUCLEOTIDE SEQUENCE</scope>
    <source>
        <strain evidence="11">1370</strain>
    </source>
</reference>
<dbReference type="GO" id="GO:0005886">
    <property type="term" value="C:plasma membrane"/>
    <property type="evidence" value="ECO:0007669"/>
    <property type="project" value="UniProtKB-SubCell"/>
</dbReference>
<evidence type="ECO:0000256" key="7">
    <source>
        <dbReference type="ARBA" id="ARBA00023136"/>
    </source>
</evidence>
<keyword evidence="4" id="KW-0547">Nucleotide-binding</keyword>
<evidence type="ECO:0000256" key="2">
    <source>
        <dbReference type="ARBA" id="ARBA00022448"/>
    </source>
</evidence>
<proteinExistence type="predicted"/>